<accession>A0ABS0R2W3</accession>
<dbReference type="Proteomes" id="UP000638849">
    <property type="component" value="Unassembled WGS sequence"/>
</dbReference>
<keyword evidence="2" id="KW-1185">Reference proteome</keyword>
<sequence>MAGTWNSRLDVTEALETDGWEGDADNPLGLLRKNGAVWGVTSGSGDSSLTGPEGWTIDFPSDVPDKYIVGFCKVAAARQS</sequence>
<dbReference type="EMBL" id="JAEEAQ010000005">
    <property type="protein sequence ID" value="MBI0311638.1"/>
    <property type="molecule type" value="Genomic_DNA"/>
</dbReference>
<evidence type="ECO:0000313" key="2">
    <source>
        <dbReference type="Proteomes" id="UP000638849"/>
    </source>
</evidence>
<reference evidence="1 2" key="1">
    <citation type="submission" date="2020-12" db="EMBL/GenBank/DDBJ databases">
        <authorList>
            <person name="Kusuma A.B."/>
            <person name="Nouioui I."/>
            <person name="Goodfellow M."/>
        </authorList>
    </citation>
    <scope>NUCLEOTIDE SEQUENCE [LARGE SCALE GENOMIC DNA]</scope>
    <source>
        <strain evidence="1 2">DSM 41764</strain>
    </source>
</reference>
<gene>
    <name evidence="1" type="ORF">JBF12_01020</name>
</gene>
<proteinExistence type="predicted"/>
<comment type="caution">
    <text evidence="1">The sequence shown here is derived from an EMBL/GenBank/DDBJ whole genome shotgun (WGS) entry which is preliminary data.</text>
</comment>
<protein>
    <submittedName>
        <fullName evidence="1">Uncharacterized protein</fullName>
    </submittedName>
</protein>
<dbReference type="RefSeq" id="WP_198274924.1">
    <property type="nucleotide sequence ID" value="NZ_BAAAIF010000018.1"/>
</dbReference>
<name>A0ABS0R2W3_9ACTN</name>
<organism evidence="1 2">
    <name type="scientific">Streptomyces javensis</name>
    <dbReference type="NCBI Taxonomy" id="114698"/>
    <lineage>
        <taxon>Bacteria</taxon>
        <taxon>Bacillati</taxon>
        <taxon>Actinomycetota</taxon>
        <taxon>Actinomycetes</taxon>
        <taxon>Kitasatosporales</taxon>
        <taxon>Streptomycetaceae</taxon>
        <taxon>Streptomyces</taxon>
        <taxon>Streptomyces violaceusniger group</taxon>
    </lineage>
</organism>
<evidence type="ECO:0000313" key="1">
    <source>
        <dbReference type="EMBL" id="MBI0311638.1"/>
    </source>
</evidence>